<dbReference type="AlphaFoldDB" id="A0AAD4GD74"/>
<accession>A0AAD4GD74</accession>
<keyword evidence="3" id="KW-1185">Reference proteome</keyword>
<organism evidence="2 3">
    <name type="scientific">Boletus edulis BED1</name>
    <dbReference type="NCBI Taxonomy" id="1328754"/>
    <lineage>
        <taxon>Eukaryota</taxon>
        <taxon>Fungi</taxon>
        <taxon>Dikarya</taxon>
        <taxon>Basidiomycota</taxon>
        <taxon>Agaricomycotina</taxon>
        <taxon>Agaricomycetes</taxon>
        <taxon>Agaricomycetidae</taxon>
        <taxon>Boletales</taxon>
        <taxon>Boletineae</taxon>
        <taxon>Boletaceae</taxon>
        <taxon>Boletoideae</taxon>
        <taxon>Boletus</taxon>
    </lineage>
</organism>
<feature type="compositionally biased region" description="Pro residues" evidence="1">
    <location>
        <begin position="144"/>
        <end position="154"/>
    </location>
</feature>
<proteinExistence type="predicted"/>
<feature type="region of interest" description="Disordered" evidence="1">
    <location>
        <begin position="117"/>
        <end position="156"/>
    </location>
</feature>
<comment type="caution">
    <text evidence="2">The sequence shown here is derived from an EMBL/GenBank/DDBJ whole genome shotgun (WGS) entry which is preliminary data.</text>
</comment>
<reference evidence="2" key="1">
    <citation type="submission" date="2019-10" db="EMBL/GenBank/DDBJ databases">
        <authorList>
            <consortium name="DOE Joint Genome Institute"/>
            <person name="Kuo A."/>
            <person name="Miyauchi S."/>
            <person name="Kiss E."/>
            <person name="Drula E."/>
            <person name="Kohler A."/>
            <person name="Sanchez-Garcia M."/>
            <person name="Andreopoulos B."/>
            <person name="Barry K.W."/>
            <person name="Bonito G."/>
            <person name="Buee M."/>
            <person name="Carver A."/>
            <person name="Chen C."/>
            <person name="Cichocki N."/>
            <person name="Clum A."/>
            <person name="Culley D."/>
            <person name="Crous P.W."/>
            <person name="Fauchery L."/>
            <person name="Girlanda M."/>
            <person name="Hayes R."/>
            <person name="Keri Z."/>
            <person name="LaButti K."/>
            <person name="Lipzen A."/>
            <person name="Lombard V."/>
            <person name="Magnuson J."/>
            <person name="Maillard F."/>
            <person name="Morin E."/>
            <person name="Murat C."/>
            <person name="Nolan M."/>
            <person name="Ohm R."/>
            <person name="Pangilinan J."/>
            <person name="Pereira M."/>
            <person name="Perotto S."/>
            <person name="Peter M."/>
            <person name="Riley R."/>
            <person name="Sitrit Y."/>
            <person name="Stielow B."/>
            <person name="Szollosi G."/>
            <person name="Zifcakova L."/>
            <person name="Stursova M."/>
            <person name="Spatafora J.W."/>
            <person name="Tedersoo L."/>
            <person name="Vaario L.-M."/>
            <person name="Yamada A."/>
            <person name="Yan M."/>
            <person name="Wang P."/>
            <person name="Xu J."/>
            <person name="Bruns T."/>
            <person name="Baldrian P."/>
            <person name="Vilgalys R."/>
            <person name="Henrissat B."/>
            <person name="Grigoriev I.V."/>
            <person name="Hibbett D."/>
            <person name="Nagy L.G."/>
            <person name="Martin F.M."/>
        </authorList>
    </citation>
    <scope>NUCLEOTIDE SEQUENCE</scope>
    <source>
        <strain evidence="2">BED1</strain>
    </source>
</reference>
<reference evidence="2" key="2">
    <citation type="journal article" date="2020" name="Nat. Commun.">
        <title>Large-scale genome sequencing of mycorrhizal fungi provides insights into the early evolution of symbiotic traits.</title>
        <authorList>
            <person name="Miyauchi S."/>
            <person name="Kiss E."/>
            <person name="Kuo A."/>
            <person name="Drula E."/>
            <person name="Kohler A."/>
            <person name="Sanchez-Garcia M."/>
            <person name="Morin E."/>
            <person name="Andreopoulos B."/>
            <person name="Barry K.W."/>
            <person name="Bonito G."/>
            <person name="Buee M."/>
            <person name="Carver A."/>
            <person name="Chen C."/>
            <person name="Cichocki N."/>
            <person name="Clum A."/>
            <person name="Culley D."/>
            <person name="Crous P.W."/>
            <person name="Fauchery L."/>
            <person name="Girlanda M."/>
            <person name="Hayes R.D."/>
            <person name="Keri Z."/>
            <person name="LaButti K."/>
            <person name="Lipzen A."/>
            <person name="Lombard V."/>
            <person name="Magnuson J."/>
            <person name="Maillard F."/>
            <person name="Murat C."/>
            <person name="Nolan M."/>
            <person name="Ohm R.A."/>
            <person name="Pangilinan J."/>
            <person name="Pereira M.F."/>
            <person name="Perotto S."/>
            <person name="Peter M."/>
            <person name="Pfister S."/>
            <person name="Riley R."/>
            <person name="Sitrit Y."/>
            <person name="Stielow J.B."/>
            <person name="Szollosi G."/>
            <person name="Zifcakova L."/>
            <person name="Stursova M."/>
            <person name="Spatafora J.W."/>
            <person name="Tedersoo L."/>
            <person name="Vaario L.M."/>
            <person name="Yamada A."/>
            <person name="Yan M."/>
            <person name="Wang P."/>
            <person name="Xu J."/>
            <person name="Bruns T."/>
            <person name="Baldrian P."/>
            <person name="Vilgalys R."/>
            <person name="Dunand C."/>
            <person name="Henrissat B."/>
            <person name="Grigoriev I.V."/>
            <person name="Hibbett D."/>
            <person name="Nagy L.G."/>
            <person name="Martin F.M."/>
        </authorList>
    </citation>
    <scope>NUCLEOTIDE SEQUENCE</scope>
    <source>
        <strain evidence="2">BED1</strain>
    </source>
</reference>
<protein>
    <submittedName>
        <fullName evidence="2">Uncharacterized protein</fullName>
    </submittedName>
</protein>
<gene>
    <name evidence="2" type="ORF">L210DRAFT_3647042</name>
</gene>
<dbReference type="EMBL" id="WHUW01000017">
    <property type="protein sequence ID" value="KAF8438030.1"/>
    <property type="molecule type" value="Genomic_DNA"/>
</dbReference>
<evidence type="ECO:0000256" key="1">
    <source>
        <dbReference type="SAM" id="MobiDB-lite"/>
    </source>
</evidence>
<name>A0AAD4GD74_BOLED</name>
<dbReference type="Proteomes" id="UP001194468">
    <property type="component" value="Unassembled WGS sequence"/>
</dbReference>
<evidence type="ECO:0000313" key="2">
    <source>
        <dbReference type="EMBL" id="KAF8438030.1"/>
    </source>
</evidence>
<sequence>MAVHESYMIRGAHTSVLTRALPARHAAMVDSESPVHSGKFALSYSASFGTLKHSSQPRPRQTEHLDDQFMLLTAQCTSVHERRRTLRERQRKQLAALSVLVIPHPLERVEGGGCLSCGSSEEPRSRFSHSLPPSPVGIRSPELPASPPPSPPKPKSMFAKLMKALVP</sequence>
<evidence type="ECO:0000313" key="3">
    <source>
        <dbReference type="Proteomes" id="UP001194468"/>
    </source>
</evidence>